<dbReference type="Proteomes" id="UP000606115">
    <property type="component" value="Unassembled WGS sequence"/>
</dbReference>
<dbReference type="EMBL" id="BMKX01000014">
    <property type="protein sequence ID" value="GGJ74166.1"/>
    <property type="molecule type" value="Genomic_DNA"/>
</dbReference>
<proteinExistence type="predicted"/>
<evidence type="ECO:0008006" key="3">
    <source>
        <dbReference type="Google" id="ProtNLM"/>
    </source>
</evidence>
<comment type="caution">
    <text evidence="1">The sequence shown here is derived from an EMBL/GenBank/DDBJ whole genome shotgun (WGS) entry which is preliminary data.</text>
</comment>
<gene>
    <name evidence="1" type="ORF">GCM10007173_36410</name>
</gene>
<evidence type="ECO:0000313" key="2">
    <source>
        <dbReference type="Proteomes" id="UP000606115"/>
    </source>
</evidence>
<evidence type="ECO:0000313" key="1">
    <source>
        <dbReference type="EMBL" id="GGJ74166.1"/>
    </source>
</evidence>
<organism evidence="1 2">
    <name type="scientific">Glutamicibacter ardleyensis</name>
    <dbReference type="NCBI Taxonomy" id="225894"/>
    <lineage>
        <taxon>Bacteria</taxon>
        <taxon>Bacillati</taxon>
        <taxon>Actinomycetota</taxon>
        <taxon>Actinomycetes</taxon>
        <taxon>Micrococcales</taxon>
        <taxon>Micrococcaceae</taxon>
        <taxon>Glutamicibacter</taxon>
    </lineage>
</organism>
<accession>A0ABQ2DVT0</accession>
<sequence>MPTLELWGARMRSDEFLLRKPFIRPRDDALQIKFRPFVYASHVSLAQVAQTMNFNASLAYET</sequence>
<name>A0ABQ2DVT0_9MICC</name>
<reference evidence="2" key="1">
    <citation type="journal article" date="2019" name="Int. J. Syst. Evol. Microbiol.">
        <title>The Global Catalogue of Microorganisms (GCM) 10K type strain sequencing project: providing services to taxonomists for standard genome sequencing and annotation.</title>
        <authorList>
            <consortium name="The Broad Institute Genomics Platform"/>
            <consortium name="The Broad Institute Genome Sequencing Center for Infectious Disease"/>
            <person name="Wu L."/>
            <person name="Ma J."/>
        </authorList>
    </citation>
    <scope>NUCLEOTIDE SEQUENCE [LARGE SCALE GENOMIC DNA]</scope>
    <source>
        <strain evidence="2">CGMCC 1.3685</strain>
    </source>
</reference>
<keyword evidence="2" id="KW-1185">Reference proteome</keyword>
<protein>
    <recommendedName>
        <fullName evidence="3">Transposase</fullName>
    </recommendedName>
</protein>